<dbReference type="Ensembl" id="ENSOTST00005197445.1">
    <property type="protein sequence ID" value="ENSOTSP00005131624.1"/>
    <property type="gene ID" value="ENSOTSG00005068441.1"/>
</dbReference>
<evidence type="ECO:0000313" key="1">
    <source>
        <dbReference type="Ensembl" id="ENSOTSP00005131624.1"/>
    </source>
</evidence>
<reference evidence="1" key="2">
    <citation type="submission" date="2025-08" db="UniProtKB">
        <authorList>
            <consortium name="Ensembl"/>
        </authorList>
    </citation>
    <scope>IDENTIFICATION</scope>
</reference>
<reference evidence="1" key="3">
    <citation type="submission" date="2025-09" db="UniProtKB">
        <authorList>
            <consortium name="Ensembl"/>
        </authorList>
    </citation>
    <scope>IDENTIFICATION</scope>
</reference>
<name>A0AAZ3QUM6_ONCTS</name>
<organism evidence="1 2">
    <name type="scientific">Oncorhynchus tshawytscha</name>
    <name type="common">Chinook salmon</name>
    <name type="synonym">Salmo tshawytscha</name>
    <dbReference type="NCBI Taxonomy" id="74940"/>
    <lineage>
        <taxon>Eukaryota</taxon>
        <taxon>Metazoa</taxon>
        <taxon>Chordata</taxon>
        <taxon>Craniata</taxon>
        <taxon>Vertebrata</taxon>
        <taxon>Euteleostomi</taxon>
        <taxon>Actinopterygii</taxon>
        <taxon>Neopterygii</taxon>
        <taxon>Teleostei</taxon>
        <taxon>Protacanthopterygii</taxon>
        <taxon>Salmoniformes</taxon>
        <taxon>Salmonidae</taxon>
        <taxon>Salmoninae</taxon>
        <taxon>Oncorhynchus</taxon>
    </lineage>
</organism>
<dbReference type="Proteomes" id="UP000694402">
    <property type="component" value="Unassembled WGS sequence"/>
</dbReference>
<sequence>MSRRGSGAFRIYVACVCVSYPPLSVGVRPNRVQSPTDISRELSTVTTAASAKPHFDFTMSILPGERKKVNIDRGYTHWEERVNIDRGYTHWEERVSIESTYTGRKELT</sequence>
<proteinExistence type="predicted"/>
<accession>A0AAZ3QUM6</accession>
<evidence type="ECO:0000313" key="2">
    <source>
        <dbReference type="Proteomes" id="UP000694402"/>
    </source>
</evidence>
<dbReference type="GeneTree" id="ENSGT01030000234856"/>
<dbReference type="AlphaFoldDB" id="A0AAZ3QUM6"/>
<protein>
    <submittedName>
        <fullName evidence="1">Uncharacterized protein</fullName>
    </submittedName>
</protein>
<reference evidence="2" key="1">
    <citation type="journal article" date="2018" name="PLoS ONE">
        <title>Chinook salmon (Oncorhynchus tshawytscha) genome and transcriptome.</title>
        <authorList>
            <person name="Christensen K.A."/>
            <person name="Leong J.S."/>
            <person name="Sakhrani D."/>
            <person name="Biagi C.A."/>
            <person name="Minkley D.R."/>
            <person name="Withler R.E."/>
            <person name="Rondeau E.B."/>
            <person name="Koop B.F."/>
            <person name="Devlin R.H."/>
        </authorList>
    </citation>
    <scope>NUCLEOTIDE SEQUENCE [LARGE SCALE GENOMIC DNA]</scope>
</reference>
<keyword evidence="2" id="KW-1185">Reference proteome</keyword>